<dbReference type="InterPro" id="IPR010998">
    <property type="entry name" value="Integrase_recombinase_N"/>
</dbReference>
<dbReference type="Pfam" id="PF00589">
    <property type="entry name" value="Phage_integrase"/>
    <property type="match status" value="1"/>
</dbReference>
<evidence type="ECO:0000313" key="9">
    <source>
        <dbReference type="Proteomes" id="UP000285532"/>
    </source>
</evidence>
<keyword evidence="4" id="KW-0233">DNA recombination</keyword>
<dbReference type="Pfam" id="PF14657">
    <property type="entry name" value="Arm-DNA-bind_4"/>
    <property type="match status" value="1"/>
</dbReference>
<dbReference type="SUPFAM" id="SSF56349">
    <property type="entry name" value="DNA breaking-rejoining enzymes"/>
    <property type="match status" value="1"/>
</dbReference>
<dbReference type="InterPro" id="IPR011010">
    <property type="entry name" value="DNA_brk_join_enz"/>
</dbReference>
<protein>
    <submittedName>
        <fullName evidence="8">Tyrosine recombinase XerC</fullName>
    </submittedName>
</protein>
<dbReference type="GO" id="GO:0006310">
    <property type="term" value="P:DNA recombination"/>
    <property type="evidence" value="ECO:0007669"/>
    <property type="project" value="UniProtKB-KW"/>
</dbReference>
<keyword evidence="3 5" id="KW-0238">DNA-binding</keyword>
<organism evidence="8 9">
    <name type="scientific">Lacticaseibacillus paracasei</name>
    <name type="common">Lactobacillus paracasei</name>
    <dbReference type="NCBI Taxonomy" id="1597"/>
    <lineage>
        <taxon>Bacteria</taxon>
        <taxon>Bacillati</taxon>
        <taxon>Bacillota</taxon>
        <taxon>Bacilli</taxon>
        <taxon>Lactobacillales</taxon>
        <taxon>Lactobacillaceae</taxon>
        <taxon>Lacticaseibacillus</taxon>
    </lineage>
</organism>
<dbReference type="PANTHER" id="PTHR30349:SF64">
    <property type="entry name" value="PROPHAGE INTEGRASE INTD-RELATED"/>
    <property type="match status" value="1"/>
</dbReference>
<keyword evidence="2" id="KW-0229">DNA integration</keyword>
<feature type="domain" description="Tyr recombinase" evidence="6">
    <location>
        <begin position="163"/>
        <end position="355"/>
    </location>
</feature>
<dbReference type="Gene3D" id="1.10.443.10">
    <property type="entry name" value="Intergrase catalytic core"/>
    <property type="match status" value="1"/>
</dbReference>
<dbReference type="PROSITE" id="PS51898">
    <property type="entry name" value="TYR_RECOMBINASE"/>
    <property type="match status" value="1"/>
</dbReference>
<evidence type="ECO:0000256" key="1">
    <source>
        <dbReference type="ARBA" id="ARBA00008857"/>
    </source>
</evidence>
<dbReference type="Gene3D" id="1.10.150.130">
    <property type="match status" value="1"/>
</dbReference>
<evidence type="ECO:0000256" key="2">
    <source>
        <dbReference type="ARBA" id="ARBA00022908"/>
    </source>
</evidence>
<evidence type="ECO:0000313" key="8">
    <source>
        <dbReference type="EMBL" id="RND84604.1"/>
    </source>
</evidence>
<dbReference type="InterPro" id="IPR050090">
    <property type="entry name" value="Tyrosine_recombinase_XerCD"/>
</dbReference>
<dbReference type="InterPro" id="IPR002104">
    <property type="entry name" value="Integrase_catalytic"/>
</dbReference>
<feature type="domain" description="Core-binding (CB)" evidence="7">
    <location>
        <begin position="60"/>
        <end position="141"/>
    </location>
</feature>
<dbReference type="CDD" id="cd01189">
    <property type="entry name" value="INT_ICEBs1_C_like"/>
    <property type="match status" value="1"/>
</dbReference>
<dbReference type="InterPro" id="IPR044068">
    <property type="entry name" value="CB"/>
</dbReference>
<dbReference type="GO" id="GO:0015074">
    <property type="term" value="P:DNA integration"/>
    <property type="evidence" value="ECO:0007669"/>
    <property type="project" value="UniProtKB-KW"/>
</dbReference>
<dbReference type="InterPro" id="IPR013762">
    <property type="entry name" value="Integrase-like_cat_sf"/>
</dbReference>
<dbReference type="PROSITE" id="PS51900">
    <property type="entry name" value="CB"/>
    <property type="match status" value="1"/>
</dbReference>
<evidence type="ECO:0000256" key="4">
    <source>
        <dbReference type="ARBA" id="ARBA00023172"/>
    </source>
</evidence>
<dbReference type="InterPro" id="IPR004107">
    <property type="entry name" value="Integrase_SAM-like_N"/>
</dbReference>
<dbReference type="InterPro" id="IPR028259">
    <property type="entry name" value="AP2-like_int_N"/>
</dbReference>
<comment type="similarity">
    <text evidence="1">Belongs to the 'phage' integrase family.</text>
</comment>
<dbReference type="PANTHER" id="PTHR30349">
    <property type="entry name" value="PHAGE INTEGRASE-RELATED"/>
    <property type="match status" value="1"/>
</dbReference>
<evidence type="ECO:0000256" key="5">
    <source>
        <dbReference type="PROSITE-ProRule" id="PRU01248"/>
    </source>
</evidence>
<sequence length="360" mass="41078">MVSYQKRGKVWQYEISYKDLDGKFKKLRKSGFPRKSDAELAASQVKSIYLDIKQYQAGAITLSEYFNRWIHLYKQNSVSSVTFIKYENTLSHIQQLFGGVLLRDLTRTLYQERLNIFAQNHAPRTVAAFHKQIRAALLDAVDERIIHLDPTRKAIISGRSLPLTKRALDYQEWSRLVRGLDTLNTEQMIIYIAAVTGLRYAEVLGLTESDIDFDHAEISVNKTWDYKYHTGFRKTKNTASVRTIVLDSVSLSRLRQFLKVNKPQTPNTAIFTTEGQAPVSAEINKILTQKLESLGLPRITFHGLRHTHASILLYQGVSVLSVSKRLGHSNITTTQATYLHVIKELETQGNEKILSILKAI</sequence>
<reference evidence="8 9" key="1">
    <citation type="journal article" date="2018" name="Front. Microbiol.">
        <title>Conversion of Methionine to Cysteine in Lactobacillus paracasei Depends on the Highly Mobile cysK-ctl-cysE Gene Cluster.</title>
        <authorList>
            <person name="Wuthrich D."/>
            <person name="Irmler S."/>
            <person name="Berthoud H."/>
            <person name="Guggenbuhl B."/>
            <person name="Eugster E."/>
            <person name="Bruggmann R."/>
        </authorList>
    </citation>
    <scope>NUCLEOTIDE SEQUENCE [LARGE SCALE GENOMIC DNA]</scope>
    <source>
        <strain evidence="8 9">FAM18172</strain>
    </source>
</reference>
<comment type="caution">
    <text evidence="8">The sequence shown here is derived from an EMBL/GenBank/DDBJ whole genome shotgun (WGS) entry which is preliminary data.</text>
</comment>
<dbReference type="RefSeq" id="WP_049145439.1">
    <property type="nucleotide sequence ID" value="NZ_JAAFGQ010000095.1"/>
</dbReference>
<evidence type="ECO:0000256" key="3">
    <source>
        <dbReference type="ARBA" id="ARBA00023125"/>
    </source>
</evidence>
<proteinExistence type="inferred from homology"/>
<gene>
    <name evidence="8" type="ORF">FAM18172_02124</name>
</gene>
<evidence type="ECO:0000259" key="7">
    <source>
        <dbReference type="PROSITE" id="PS51900"/>
    </source>
</evidence>
<dbReference type="GO" id="GO:0003677">
    <property type="term" value="F:DNA binding"/>
    <property type="evidence" value="ECO:0007669"/>
    <property type="project" value="UniProtKB-UniRule"/>
</dbReference>
<dbReference type="Proteomes" id="UP000285532">
    <property type="component" value="Unassembled WGS sequence"/>
</dbReference>
<dbReference type="AlphaFoldDB" id="A0A422M8Y3"/>
<dbReference type="Pfam" id="PF14659">
    <property type="entry name" value="Phage_int_SAM_3"/>
    <property type="match status" value="1"/>
</dbReference>
<dbReference type="EMBL" id="LKFU01000078">
    <property type="protein sequence ID" value="RND84604.1"/>
    <property type="molecule type" value="Genomic_DNA"/>
</dbReference>
<evidence type="ECO:0000259" key="6">
    <source>
        <dbReference type="PROSITE" id="PS51898"/>
    </source>
</evidence>
<accession>A0A422M8Y3</accession>
<name>A0A422M8Y3_LACPA</name>